<accession>A0A8K0VVI8</accession>
<organism evidence="2 3">
    <name type="scientific">Paraphoma chrysanthemicola</name>
    <dbReference type="NCBI Taxonomy" id="798071"/>
    <lineage>
        <taxon>Eukaryota</taxon>
        <taxon>Fungi</taxon>
        <taxon>Dikarya</taxon>
        <taxon>Ascomycota</taxon>
        <taxon>Pezizomycotina</taxon>
        <taxon>Dothideomycetes</taxon>
        <taxon>Pleosporomycetidae</taxon>
        <taxon>Pleosporales</taxon>
        <taxon>Pleosporineae</taxon>
        <taxon>Phaeosphaeriaceae</taxon>
        <taxon>Paraphoma</taxon>
    </lineage>
</organism>
<sequence>MQLTLTTLSALLTAALTVGASPLEVRQGVPRVRATFYNNGGYCGPPEQWKEDTVFVQDLPGVCHDLTVGPFQATYFNESSITDTIRFYNAPCATRFNSGVNYFDLEPKNNPTPGCKAQAIRSWETV</sequence>
<dbReference type="Proteomes" id="UP000813461">
    <property type="component" value="Unassembled WGS sequence"/>
</dbReference>
<name>A0A8K0VVI8_9PLEO</name>
<feature type="chain" id="PRO_5035453519" evidence="1">
    <location>
        <begin position="21"/>
        <end position="126"/>
    </location>
</feature>
<dbReference type="AlphaFoldDB" id="A0A8K0VVI8"/>
<dbReference type="EMBL" id="JAGMVJ010000017">
    <property type="protein sequence ID" value="KAH7078471.1"/>
    <property type="molecule type" value="Genomic_DNA"/>
</dbReference>
<feature type="signal peptide" evidence="1">
    <location>
        <begin position="1"/>
        <end position="20"/>
    </location>
</feature>
<evidence type="ECO:0000256" key="1">
    <source>
        <dbReference type="SAM" id="SignalP"/>
    </source>
</evidence>
<gene>
    <name evidence="2" type="ORF">FB567DRAFT_136675</name>
</gene>
<dbReference type="OrthoDB" id="3761614at2759"/>
<keyword evidence="1" id="KW-0732">Signal</keyword>
<comment type="caution">
    <text evidence="2">The sequence shown here is derived from an EMBL/GenBank/DDBJ whole genome shotgun (WGS) entry which is preliminary data.</text>
</comment>
<evidence type="ECO:0000313" key="2">
    <source>
        <dbReference type="EMBL" id="KAH7078471.1"/>
    </source>
</evidence>
<proteinExistence type="predicted"/>
<reference evidence="2" key="1">
    <citation type="journal article" date="2021" name="Nat. Commun.">
        <title>Genetic determinants of endophytism in the Arabidopsis root mycobiome.</title>
        <authorList>
            <person name="Mesny F."/>
            <person name="Miyauchi S."/>
            <person name="Thiergart T."/>
            <person name="Pickel B."/>
            <person name="Atanasova L."/>
            <person name="Karlsson M."/>
            <person name="Huettel B."/>
            <person name="Barry K.W."/>
            <person name="Haridas S."/>
            <person name="Chen C."/>
            <person name="Bauer D."/>
            <person name="Andreopoulos W."/>
            <person name="Pangilinan J."/>
            <person name="LaButti K."/>
            <person name="Riley R."/>
            <person name="Lipzen A."/>
            <person name="Clum A."/>
            <person name="Drula E."/>
            <person name="Henrissat B."/>
            <person name="Kohler A."/>
            <person name="Grigoriev I.V."/>
            <person name="Martin F.M."/>
            <person name="Hacquard S."/>
        </authorList>
    </citation>
    <scope>NUCLEOTIDE SEQUENCE</scope>
    <source>
        <strain evidence="2">MPI-SDFR-AT-0120</strain>
    </source>
</reference>
<keyword evidence="3" id="KW-1185">Reference proteome</keyword>
<evidence type="ECO:0000313" key="3">
    <source>
        <dbReference type="Proteomes" id="UP000813461"/>
    </source>
</evidence>
<protein>
    <submittedName>
        <fullName evidence="2">Uncharacterized protein</fullName>
    </submittedName>
</protein>